<protein>
    <submittedName>
        <fullName evidence="2">Uncharacterized protein</fullName>
    </submittedName>
</protein>
<dbReference type="OrthoDB" id="4307204at2"/>
<evidence type="ECO:0000256" key="1">
    <source>
        <dbReference type="SAM" id="MobiDB-lite"/>
    </source>
</evidence>
<keyword evidence="3" id="KW-1185">Reference proteome</keyword>
<comment type="caution">
    <text evidence="2">The sequence shown here is derived from an EMBL/GenBank/DDBJ whole genome shotgun (WGS) entry which is preliminary data.</text>
</comment>
<dbReference type="AlphaFoldDB" id="A0A3A9Z491"/>
<dbReference type="Proteomes" id="UP000272474">
    <property type="component" value="Unassembled WGS sequence"/>
</dbReference>
<sequence length="86" mass="9639">MKNVGRRPSDSSPDPHQSDGRRPAAWLHIVAPPDWQTVPTARSWCVCGRDERVIGRRRVAALIADHTAHRDTCPLRTPAPERRKAA</sequence>
<reference evidence="2 3" key="1">
    <citation type="journal article" date="2014" name="Int. J. Syst. Evol. Microbiol.">
        <title>Streptomyces hoynatensis sp. nov., isolated from deep marine sediment.</title>
        <authorList>
            <person name="Veyisoglu A."/>
            <person name="Sahin N."/>
        </authorList>
    </citation>
    <scope>NUCLEOTIDE SEQUENCE [LARGE SCALE GENOMIC DNA]</scope>
    <source>
        <strain evidence="2 3">KCTC 29097</strain>
    </source>
</reference>
<evidence type="ECO:0000313" key="3">
    <source>
        <dbReference type="Proteomes" id="UP000272474"/>
    </source>
</evidence>
<gene>
    <name evidence="2" type="ORF">D7294_11450</name>
</gene>
<organism evidence="2 3">
    <name type="scientific">Streptomyces hoynatensis</name>
    <dbReference type="NCBI Taxonomy" id="1141874"/>
    <lineage>
        <taxon>Bacteria</taxon>
        <taxon>Bacillati</taxon>
        <taxon>Actinomycetota</taxon>
        <taxon>Actinomycetes</taxon>
        <taxon>Kitasatosporales</taxon>
        <taxon>Streptomycetaceae</taxon>
        <taxon>Streptomyces</taxon>
    </lineage>
</organism>
<accession>A0A3A9Z491</accession>
<evidence type="ECO:0000313" key="2">
    <source>
        <dbReference type="EMBL" id="RKN43103.1"/>
    </source>
</evidence>
<feature type="region of interest" description="Disordered" evidence="1">
    <location>
        <begin position="1"/>
        <end position="24"/>
    </location>
</feature>
<name>A0A3A9Z491_9ACTN</name>
<proteinExistence type="predicted"/>
<dbReference type="EMBL" id="RBAL01000005">
    <property type="protein sequence ID" value="RKN43103.1"/>
    <property type="molecule type" value="Genomic_DNA"/>
</dbReference>